<gene>
    <name evidence="3" type="ORF">AQUCO_07600081v1</name>
</gene>
<protein>
    <recommendedName>
        <fullName evidence="5">Pentacotripeptide-repeat region of PRORP domain-containing protein</fullName>
    </recommendedName>
</protein>
<feature type="repeat" description="PPR" evidence="2">
    <location>
        <begin position="181"/>
        <end position="215"/>
    </location>
</feature>
<name>A0A2G5C8R0_AQUCA</name>
<feature type="repeat" description="PPR" evidence="2">
    <location>
        <begin position="80"/>
        <end position="114"/>
    </location>
</feature>
<feature type="repeat" description="PPR" evidence="2">
    <location>
        <begin position="341"/>
        <end position="375"/>
    </location>
</feature>
<proteinExistence type="predicted"/>
<dbReference type="FunFam" id="1.25.40.10:FF:000427">
    <property type="entry name" value="Pentatricopeptide repeat-containing protein chloroplastic"/>
    <property type="match status" value="1"/>
</dbReference>
<evidence type="ECO:0000256" key="2">
    <source>
        <dbReference type="PROSITE-ProRule" id="PRU00708"/>
    </source>
</evidence>
<dbReference type="PROSITE" id="PS51375">
    <property type="entry name" value="PPR"/>
    <property type="match status" value="4"/>
</dbReference>
<dbReference type="NCBIfam" id="TIGR00756">
    <property type="entry name" value="PPR"/>
    <property type="match status" value="5"/>
</dbReference>
<dbReference type="Pfam" id="PF13041">
    <property type="entry name" value="PPR_2"/>
    <property type="match status" value="4"/>
</dbReference>
<dbReference type="PANTHER" id="PTHR47926">
    <property type="entry name" value="PENTATRICOPEPTIDE REPEAT-CONTAINING PROTEIN"/>
    <property type="match status" value="1"/>
</dbReference>
<dbReference type="InParanoid" id="A0A2G5C8R0"/>
<reference evidence="3 4" key="1">
    <citation type="submission" date="2017-09" db="EMBL/GenBank/DDBJ databases">
        <title>WGS assembly of Aquilegia coerulea Goldsmith.</title>
        <authorList>
            <person name="Hodges S."/>
            <person name="Kramer E."/>
            <person name="Nordborg M."/>
            <person name="Tomkins J."/>
            <person name="Borevitz J."/>
            <person name="Derieg N."/>
            <person name="Yan J."/>
            <person name="Mihaltcheva S."/>
            <person name="Hayes R.D."/>
            <person name="Rokhsar D."/>
        </authorList>
    </citation>
    <scope>NUCLEOTIDE SEQUENCE [LARGE SCALE GENOMIC DNA]</scope>
    <source>
        <strain evidence="4">cv. Goldsmith</strain>
    </source>
</reference>
<dbReference type="Gene3D" id="1.25.40.10">
    <property type="entry name" value="Tetratricopeptide repeat domain"/>
    <property type="match status" value="4"/>
</dbReference>
<sequence length="522" mass="58786">MSAKLRQNIEYLPNYHSLSFNNILNSCSSLNHLKAIHARIITNGFSKNLSLVTKLITLASNLSPTMYYARKLFDEIPHKDVFIWNTLIRGYADCGPCREALMLYRNMHLSGLLPDNFTFPFVVRSCAVISAFREGKEVHCNIIKNGFDSDVYVQGSLVTMYSQSGETLSSEFIFDEMTVKTIVSWTAMIAGYVQNGSFEDGLRVFWKMVASGTRPNAVTLVSILPACARLELLNLGKSIHGYGVKLGVDSDISFVNSLIALYGKCKDLERAWLLFDQMDVRNLVSWNAMIAAYEQNDTGREAIKLFERMLREKVEFDYITMVSVISAYLAKNVFEKLPERSVVSWTAMIGACATHGYADYALELFSDMPKKRVRPNSFTFIAVLTACRHSGLVEEGRGHFQSMTRDYKIMPGVEHCACLVDLLGRAGQLSEAYDFIKKMPVRPDAGVWGALLGACRIHGNLDLAELVAEHLFELDPQTVTYYVLMSNMYAEAGRWEDVAKLRKLMEQKELKKISGQSLVEIN</sequence>
<evidence type="ECO:0008006" key="5">
    <source>
        <dbReference type="Google" id="ProtNLM"/>
    </source>
</evidence>
<evidence type="ECO:0000256" key="1">
    <source>
        <dbReference type="ARBA" id="ARBA00022737"/>
    </source>
</evidence>
<dbReference type="InterPro" id="IPR002885">
    <property type="entry name" value="PPR_rpt"/>
</dbReference>
<accession>A0A2G5C8R0</accession>
<dbReference type="EMBL" id="KZ305093">
    <property type="protein sequence ID" value="PIA27670.1"/>
    <property type="molecule type" value="Genomic_DNA"/>
</dbReference>
<dbReference type="InterPro" id="IPR046960">
    <property type="entry name" value="PPR_At4g14850-like_plant"/>
</dbReference>
<dbReference type="InterPro" id="IPR011990">
    <property type="entry name" value="TPR-like_helical_dom_sf"/>
</dbReference>
<dbReference type="FunFam" id="1.25.40.10:FF:000073">
    <property type="entry name" value="Pentatricopeptide repeat-containing protein chloroplastic"/>
    <property type="match status" value="1"/>
</dbReference>
<dbReference type="STRING" id="218851.A0A2G5C8R0"/>
<evidence type="ECO:0000313" key="3">
    <source>
        <dbReference type="EMBL" id="PIA27670.1"/>
    </source>
</evidence>
<evidence type="ECO:0000313" key="4">
    <source>
        <dbReference type="Proteomes" id="UP000230069"/>
    </source>
</evidence>
<dbReference type="GO" id="GO:0009451">
    <property type="term" value="P:RNA modification"/>
    <property type="evidence" value="ECO:0007669"/>
    <property type="project" value="InterPro"/>
</dbReference>
<dbReference type="FunFam" id="1.25.40.10:FF:000090">
    <property type="entry name" value="Pentatricopeptide repeat-containing protein, chloroplastic"/>
    <property type="match status" value="1"/>
</dbReference>
<dbReference type="Proteomes" id="UP000230069">
    <property type="component" value="Unassembled WGS sequence"/>
</dbReference>
<dbReference type="AlphaFoldDB" id="A0A2G5C8R0"/>
<dbReference type="OrthoDB" id="185373at2759"/>
<dbReference type="InterPro" id="IPR046848">
    <property type="entry name" value="E_motif"/>
</dbReference>
<dbReference type="GO" id="GO:0003729">
    <property type="term" value="F:mRNA binding"/>
    <property type="evidence" value="ECO:0007669"/>
    <property type="project" value="UniProtKB-ARBA"/>
</dbReference>
<dbReference type="PANTHER" id="PTHR47926:SF454">
    <property type="entry name" value="REPEAT-CONTAINING PROTEIN, PUTATIVE-RELATED"/>
    <property type="match status" value="1"/>
</dbReference>
<dbReference type="Pfam" id="PF01535">
    <property type="entry name" value="PPR"/>
    <property type="match status" value="1"/>
</dbReference>
<keyword evidence="1" id="KW-0677">Repeat</keyword>
<organism evidence="3 4">
    <name type="scientific">Aquilegia coerulea</name>
    <name type="common">Rocky mountain columbine</name>
    <dbReference type="NCBI Taxonomy" id="218851"/>
    <lineage>
        <taxon>Eukaryota</taxon>
        <taxon>Viridiplantae</taxon>
        <taxon>Streptophyta</taxon>
        <taxon>Embryophyta</taxon>
        <taxon>Tracheophyta</taxon>
        <taxon>Spermatophyta</taxon>
        <taxon>Magnoliopsida</taxon>
        <taxon>Ranunculales</taxon>
        <taxon>Ranunculaceae</taxon>
        <taxon>Thalictroideae</taxon>
        <taxon>Aquilegia</taxon>
    </lineage>
</organism>
<feature type="repeat" description="PPR" evidence="2">
    <location>
        <begin position="282"/>
        <end position="316"/>
    </location>
</feature>
<keyword evidence="4" id="KW-1185">Reference proteome</keyword>
<dbReference type="Pfam" id="PF20431">
    <property type="entry name" value="E_motif"/>
    <property type="match status" value="1"/>
</dbReference>